<dbReference type="Gene3D" id="3.30.460.10">
    <property type="entry name" value="Beta Polymerase, domain 2"/>
    <property type="match status" value="1"/>
</dbReference>
<dbReference type="GO" id="GO:0070733">
    <property type="term" value="F:AMPylase activity"/>
    <property type="evidence" value="ECO:0007669"/>
    <property type="project" value="UniProtKB-EC"/>
</dbReference>
<keyword evidence="7" id="KW-0067">ATP-binding</keyword>
<dbReference type="OrthoDB" id="61846at2157"/>
<dbReference type="InterPro" id="IPR002934">
    <property type="entry name" value="Polymerase_NTP_transf_dom"/>
</dbReference>
<sequence length="99" mass="11440">MIKRDIILGRLDELLPELKRNYKVKEIGLFGSVVRNEYKTGSDIDFLVEFEKGADLFDLSALGIFLEDEFESKVDIISKRALRDELKSRIFSEVIYAHA</sequence>
<keyword evidence="15" id="KW-1185">Reference proteome</keyword>
<evidence type="ECO:0000256" key="6">
    <source>
        <dbReference type="ARBA" id="ARBA00022741"/>
    </source>
</evidence>
<keyword evidence="4" id="KW-0548">Nucleotidyltransferase</keyword>
<dbReference type="GO" id="GO:0046872">
    <property type="term" value="F:metal ion binding"/>
    <property type="evidence" value="ECO:0007669"/>
    <property type="project" value="UniProtKB-KW"/>
</dbReference>
<comment type="similarity">
    <text evidence="10">Belongs to the MntA antitoxin family.</text>
</comment>
<dbReference type="SUPFAM" id="SSF81301">
    <property type="entry name" value="Nucleotidyltransferase"/>
    <property type="match status" value="1"/>
</dbReference>
<keyword evidence="6" id="KW-0547">Nucleotide-binding</keyword>
<dbReference type="Pfam" id="PF01909">
    <property type="entry name" value="NTP_transf_2"/>
    <property type="match status" value="1"/>
</dbReference>
<dbReference type="GO" id="GO:0005524">
    <property type="term" value="F:ATP binding"/>
    <property type="evidence" value="ECO:0007669"/>
    <property type="project" value="UniProtKB-KW"/>
</dbReference>
<dbReference type="EMBL" id="FOUJ01000009">
    <property type="protein sequence ID" value="SFM93740.1"/>
    <property type="molecule type" value="Genomic_DNA"/>
</dbReference>
<name>A0A1I4UY89_9EURY</name>
<dbReference type="Proteomes" id="UP000198535">
    <property type="component" value="Unassembled WGS sequence"/>
</dbReference>
<comment type="catalytic activity">
    <reaction evidence="11">
        <text>O-(5'-adenylyl)-L-tyrosyl-[protein] + ATP = O-[5'-(adenylyl-(5'-&gt;3')-adenylyl)]-L-tyrosyl-[protein] + diphosphate</text>
        <dbReference type="Rhea" id="RHEA:66528"/>
        <dbReference type="Rhea" id="RHEA-COMP:13846"/>
        <dbReference type="Rhea" id="RHEA-COMP:17046"/>
        <dbReference type="ChEBI" id="CHEBI:30616"/>
        <dbReference type="ChEBI" id="CHEBI:33019"/>
        <dbReference type="ChEBI" id="CHEBI:83624"/>
        <dbReference type="ChEBI" id="CHEBI:167160"/>
    </reaction>
</comment>
<evidence type="ECO:0000256" key="5">
    <source>
        <dbReference type="ARBA" id="ARBA00022723"/>
    </source>
</evidence>
<proteinExistence type="inferred from homology"/>
<keyword evidence="3" id="KW-0808">Transferase</keyword>
<dbReference type="InterPro" id="IPR052038">
    <property type="entry name" value="Type-VII_TA_antitoxin"/>
</dbReference>
<dbReference type="PANTHER" id="PTHR33571">
    <property type="entry name" value="SSL8005 PROTEIN"/>
    <property type="match status" value="1"/>
</dbReference>
<evidence type="ECO:0000259" key="13">
    <source>
        <dbReference type="Pfam" id="PF01909"/>
    </source>
</evidence>
<dbReference type="CDD" id="cd05403">
    <property type="entry name" value="NT_KNTase_like"/>
    <property type="match status" value="1"/>
</dbReference>
<keyword evidence="2" id="KW-1277">Toxin-antitoxin system</keyword>
<feature type="domain" description="Polymerase nucleotidyl transferase" evidence="13">
    <location>
        <begin position="11"/>
        <end position="96"/>
    </location>
</feature>
<evidence type="ECO:0000256" key="12">
    <source>
        <dbReference type="ARBA" id="ARBA00048696"/>
    </source>
</evidence>
<gene>
    <name evidence="14" type="ORF">SAMN04488696_2933</name>
</gene>
<evidence type="ECO:0000256" key="7">
    <source>
        <dbReference type="ARBA" id="ARBA00022840"/>
    </source>
</evidence>
<dbReference type="InterPro" id="IPR043519">
    <property type="entry name" value="NT_sf"/>
</dbReference>
<evidence type="ECO:0000256" key="2">
    <source>
        <dbReference type="ARBA" id="ARBA00022649"/>
    </source>
</evidence>
<dbReference type="RefSeq" id="WP_091938248.1">
    <property type="nucleotide sequence ID" value="NZ_FOUJ01000009.1"/>
</dbReference>
<protein>
    <recommendedName>
        <fullName evidence="9">protein adenylyltransferase</fullName>
        <ecNumber evidence="9">2.7.7.108</ecNumber>
    </recommendedName>
</protein>
<evidence type="ECO:0000256" key="8">
    <source>
        <dbReference type="ARBA" id="ARBA00022842"/>
    </source>
</evidence>
<evidence type="ECO:0000256" key="4">
    <source>
        <dbReference type="ARBA" id="ARBA00022695"/>
    </source>
</evidence>
<evidence type="ECO:0000256" key="11">
    <source>
        <dbReference type="ARBA" id="ARBA00047518"/>
    </source>
</evidence>
<evidence type="ECO:0000256" key="1">
    <source>
        <dbReference type="ARBA" id="ARBA00001946"/>
    </source>
</evidence>
<evidence type="ECO:0000256" key="3">
    <source>
        <dbReference type="ARBA" id="ARBA00022679"/>
    </source>
</evidence>
<comment type="cofactor">
    <cofactor evidence="1">
        <name>Mg(2+)</name>
        <dbReference type="ChEBI" id="CHEBI:18420"/>
    </cofactor>
</comment>
<reference evidence="15" key="1">
    <citation type="submission" date="2016-10" db="EMBL/GenBank/DDBJ databases">
        <authorList>
            <person name="Varghese N."/>
            <person name="Submissions S."/>
        </authorList>
    </citation>
    <scope>NUCLEOTIDE SEQUENCE [LARGE SCALE GENOMIC DNA]</scope>
    <source>
        <strain evidence="15">Mob M</strain>
    </source>
</reference>
<dbReference type="STRING" id="487685.SAMN04488696_2933"/>
<dbReference type="PANTHER" id="PTHR33571:SF12">
    <property type="entry name" value="BSL3053 PROTEIN"/>
    <property type="match status" value="1"/>
</dbReference>
<organism evidence="14 15">
    <name type="scientific">Methanolobus profundi</name>
    <dbReference type="NCBI Taxonomy" id="487685"/>
    <lineage>
        <taxon>Archaea</taxon>
        <taxon>Methanobacteriati</taxon>
        <taxon>Methanobacteriota</taxon>
        <taxon>Stenosarchaea group</taxon>
        <taxon>Methanomicrobia</taxon>
        <taxon>Methanosarcinales</taxon>
        <taxon>Methanosarcinaceae</taxon>
        <taxon>Methanolobus</taxon>
    </lineage>
</organism>
<accession>A0A1I4UY89</accession>
<dbReference type="AlphaFoldDB" id="A0A1I4UY89"/>
<evidence type="ECO:0000313" key="15">
    <source>
        <dbReference type="Proteomes" id="UP000198535"/>
    </source>
</evidence>
<dbReference type="EC" id="2.7.7.108" evidence="9"/>
<evidence type="ECO:0000313" key="14">
    <source>
        <dbReference type="EMBL" id="SFM93740.1"/>
    </source>
</evidence>
<keyword evidence="5" id="KW-0479">Metal-binding</keyword>
<comment type="catalytic activity">
    <reaction evidence="12">
        <text>L-tyrosyl-[protein] + ATP = O-(5'-adenylyl)-L-tyrosyl-[protein] + diphosphate</text>
        <dbReference type="Rhea" id="RHEA:54288"/>
        <dbReference type="Rhea" id="RHEA-COMP:10136"/>
        <dbReference type="Rhea" id="RHEA-COMP:13846"/>
        <dbReference type="ChEBI" id="CHEBI:30616"/>
        <dbReference type="ChEBI" id="CHEBI:33019"/>
        <dbReference type="ChEBI" id="CHEBI:46858"/>
        <dbReference type="ChEBI" id="CHEBI:83624"/>
        <dbReference type="EC" id="2.7.7.108"/>
    </reaction>
</comment>
<keyword evidence="8" id="KW-0460">Magnesium</keyword>
<evidence type="ECO:0000256" key="9">
    <source>
        <dbReference type="ARBA" id="ARBA00034531"/>
    </source>
</evidence>
<evidence type="ECO:0000256" key="10">
    <source>
        <dbReference type="ARBA" id="ARBA00038276"/>
    </source>
</evidence>